<dbReference type="OMA" id="CIFEMDT"/>
<dbReference type="HOGENOM" id="CLU_041479_2_0_1"/>
<dbReference type="Proteomes" id="UP000008068">
    <property type="component" value="Unassembled WGS sequence"/>
</dbReference>
<proteinExistence type="predicted"/>
<organism evidence="3">
    <name type="scientific">Caenorhabditis brenneri</name>
    <name type="common">Nematode worm</name>
    <dbReference type="NCBI Taxonomy" id="135651"/>
    <lineage>
        <taxon>Eukaryota</taxon>
        <taxon>Metazoa</taxon>
        <taxon>Ecdysozoa</taxon>
        <taxon>Nematoda</taxon>
        <taxon>Chromadorea</taxon>
        <taxon>Rhabditida</taxon>
        <taxon>Rhabditina</taxon>
        <taxon>Rhabditomorpha</taxon>
        <taxon>Rhabditoidea</taxon>
        <taxon>Rhabditidae</taxon>
        <taxon>Peloderinae</taxon>
        <taxon>Caenorhabditis</taxon>
    </lineage>
</organism>
<dbReference type="eggNOG" id="KOG4297">
    <property type="taxonomic scope" value="Eukaryota"/>
</dbReference>
<dbReference type="GO" id="GO:0045087">
    <property type="term" value="P:innate immune response"/>
    <property type="evidence" value="ECO:0007669"/>
    <property type="project" value="TreeGrafter"/>
</dbReference>
<dbReference type="EMBL" id="GL379830">
    <property type="protein sequence ID" value="EGT50846.1"/>
    <property type="molecule type" value="Genomic_DNA"/>
</dbReference>
<dbReference type="InParanoid" id="G0N2F6"/>
<dbReference type="PANTHER" id="PTHR23062">
    <property type="entry name" value="HYPOTHETICAL PROTEIN C.ELEGANS"/>
    <property type="match status" value="1"/>
</dbReference>
<dbReference type="Pfam" id="PF23673">
    <property type="entry name" value="DUF7154"/>
    <property type="match status" value="1"/>
</dbReference>
<gene>
    <name evidence="2" type="ORF">CAEBREN_01090</name>
</gene>
<reference evidence="3" key="1">
    <citation type="submission" date="2011-07" db="EMBL/GenBank/DDBJ databases">
        <authorList>
            <consortium name="Caenorhabditis brenneri Sequencing and Analysis Consortium"/>
            <person name="Wilson R.K."/>
        </authorList>
    </citation>
    <scope>NUCLEOTIDE SEQUENCE [LARGE SCALE GENOMIC DNA]</scope>
    <source>
        <strain evidence="3">PB2801</strain>
    </source>
</reference>
<dbReference type="InterPro" id="IPR055578">
    <property type="entry name" value="DUF7154"/>
</dbReference>
<dbReference type="STRING" id="135651.G0N2F6"/>
<sequence length="318" mass="35630">MICCFQVVDEHVLNSCTPSSPATFLFAYSTDLAPRVIFDTFSLYSPLYAAQYSKLANVRFDLWDPEQIEYHSTFWQWNNSIYSHLPNPSLGHNSSGTGSDVVWIIDSFLENTEAPICGSALMIFLKRYPNKLDNPDIVAKLQKHNVFLHVVTALNPSGGRFSGALYDIATRSNGFCIFEMDTKFQQAASWFAALNANPYLIYAVNANVSGTGSIVLPPLTSQYVESCLLLMTVQDHGVLDASFQSIDLEWEAPGNNASVYQNHATLGGFIIGNFFGTNVIFNATTYNTTLNYNYTAMTQTLQIRIFSRHVTDYWPPYF</sequence>
<keyword evidence="3" id="KW-1185">Reference proteome</keyword>
<evidence type="ECO:0000313" key="2">
    <source>
        <dbReference type="EMBL" id="EGT50846.1"/>
    </source>
</evidence>
<dbReference type="AlphaFoldDB" id="G0N2F6"/>
<accession>G0N2F6</accession>
<dbReference type="PANTHER" id="PTHR23062:SF3">
    <property type="entry name" value="ANF_RECEPTOR DOMAIN-CONTAINING PROTEIN-RELATED"/>
    <property type="match status" value="1"/>
</dbReference>
<dbReference type="OrthoDB" id="5850216at2759"/>
<evidence type="ECO:0000259" key="1">
    <source>
        <dbReference type="Pfam" id="PF23673"/>
    </source>
</evidence>
<feature type="domain" description="DUF7154" evidence="1">
    <location>
        <begin position="204"/>
        <end position="307"/>
    </location>
</feature>
<name>G0N2F6_CAEBE</name>
<protein>
    <recommendedName>
        <fullName evidence="1">DUF7154 domain-containing protein</fullName>
    </recommendedName>
</protein>
<evidence type="ECO:0000313" key="3">
    <source>
        <dbReference type="Proteomes" id="UP000008068"/>
    </source>
</evidence>